<evidence type="ECO:0000256" key="2">
    <source>
        <dbReference type="ARBA" id="ARBA00022729"/>
    </source>
</evidence>
<dbReference type="InterPro" id="IPR001638">
    <property type="entry name" value="Solute-binding_3/MltF_N"/>
</dbReference>
<dbReference type="SMART" id="SM00062">
    <property type="entry name" value="PBPb"/>
    <property type="match status" value="1"/>
</dbReference>
<feature type="domain" description="Solute-binding protein family 3/N-terminal" evidence="3">
    <location>
        <begin position="40"/>
        <end position="261"/>
    </location>
</feature>
<evidence type="ECO:0000313" key="5">
    <source>
        <dbReference type="Proteomes" id="UP000501443"/>
    </source>
</evidence>
<organism evidence="4 5">
    <name type="scientific">Vibrio europaeus</name>
    <dbReference type="NCBI Taxonomy" id="300876"/>
    <lineage>
        <taxon>Bacteria</taxon>
        <taxon>Pseudomonadati</taxon>
        <taxon>Pseudomonadota</taxon>
        <taxon>Gammaproteobacteria</taxon>
        <taxon>Vibrionales</taxon>
        <taxon>Vibrionaceae</taxon>
        <taxon>Vibrio</taxon>
        <taxon>Vibrio oreintalis group</taxon>
    </lineage>
</organism>
<proteinExistence type="inferred from homology"/>
<keyword evidence="2" id="KW-0732">Signal</keyword>
<name>A0AAE7B260_9VIBR</name>
<dbReference type="RefSeq" id="WP_171803316.1">
    <property type="nucleotide sequence ID" value="NZ_CP053543.1"/>
</dbReference>
<comment type="similarity">
    <text evidence="1">Belongs to the bacterial solute-binding protein 3 family.</text>
</comment>
<dbReference type="Gene3D" id="3.40.190.10">
    <property type="entry name" value="Periplasmic binding protein-like II"/>
    <property type="match status" value="2"/>
</dbReference>
<sequence length="265" mass="29896">MNRGSESLAVSNVNSIRQKLTLCGVSLLCLLSPISYSKEELVVARGDGNWPPYEMVVDGELTGFHIDLIKAVAEHIDVDVTFKPFPWKRAVKMVASGKVDAISYIAKSPERTEFVYFSEDNVLSGTEHFLVKHKARSDIQYDGLIENLAPYSIAYISGYTLGKSFDEATHIDKNGVKSGELVVQLIAKQRYDLGIVSDSDLEGVELPKLMNQIEYLFPAFYSTKVYIGFSKSHELTPIVEEFTTAMRLFKQTDRYKWLKQKYGLK</sequence>
<dbReference type="PANTHER" id="PTHR35936:SF35">
    <property type="entry name" value="L-CYSTINE-BINDING PROTEIN TCYJ"/>
    <property type="match status" value="1"/>
</dbReference>
<dbReference type="Pfam" id="PF00497">
    <property type="entry name" value="SBP_bac_3"/>
    <property type="match status" value="1"/>
</dbReference>
<evidence type="ECO:0000256" key="1">
    <source>
        <dbReference type="ARBA" id="ARBA00010333"/>
    </source>
</evidence>
<evidence type="ECO:0000259" key="3">
    <source>
        <dbReference type="SMART" id="SM00062"/>
    </source>
</evidence>
<gene>
    <name evidence="4" type="ORF">HOO69_23390</name>
</gene>
<dbReference type="Proteomes" id="UP000501443">
    <property type="component" value="Chromosome 2"/>
</dbReference>
<dbReference type="SUPFAM" id="SSF53850">
    <property type="entry name" value="Periplasmic binding protein-like II"/>
    <property type="match status" value="1"/>
</dbReference>
<protein>
    <submittedName>
        <fullName evidence="4">Transporter substrate-binding domain-containing protein</fullName>
    </submittedName>
</protein>
<dbReference type="EMBL" id="CP053543">
    <property type="protein sequence ID" value="QJY39468.1"/>
    <property type="molecule type" value="Genomic_DNA"/>
</dbReference>
<dbReference type="PANTHER" id="PTHR35936">
    <property type="entry name" value="MEMBRANE-BOUND LYTIC MUREIN TRANSGLYCOSYLASE F"/>
    <property type="match status" value="1"/>
</dbReference>
<reference evidence="4 5" key="1">
    <citation type="submission" date="2020-05" db="EMBL/GenBank/DDBJ databases">
        <title>First description outside Europe of the emergent pathogen for shellfish aquaculture Vibrio europaeus.</title>
        <authorList>
            <person name="Dubert J."/>
            <person name="Rojas R."/>
        </authorList>
    </citation>
    <scope>NUCLEOTIDE SEQUENCE [LARGE SCALE GENOMIC DNA]</scope>
    <source>
        <strain evidence="4 5">NPI-1</strain>
    </source>
</reference>
<evidence type="ECO:0000313" key="4">
    <source>
        <dbReference type="EMBL" id="QJY39468.1"/>
    </source>
</evidence>
<dbReference type="AlphaFoldDB" id="A0AAE7B260"/>
<accession>A0AAE7B260</accession>